<feature type="compositionally biased region" description="Polar residues" evidence="1">
    <location>
        <begin position="188"/>
        <end position="198"/>
    </location>
</feature>
<feature type="region of interest" description="Disordered" evidence="1">
    <location>
        <begin position="181"/>
        <end position="221"/>
    </location>
</feature>
<evidence type="ECO:0000313" key="2">
    <source>
        <dbReference type="EMBL" id="KAL3385920.1"/>
    </source>
</evidence>
<proteinExistence type="predicted"/>
<dbReference type="Pfam" id="PF14223">
    <property type="entry name" value="Retrotran_gag_2"/>
    <property type="match status" value="1"/>
</dbReference>
<feature type="compositionally biased region" description="Basic and acidic residues" evidence="1">
    <location>
        <begin position="199"/>
        <end position="221"/>
    </location>
</feature>
<name>A0ABD2VZM0_9HYME</name>
<protein>
    <recommendedName>
        <fullName evidence="4">Copia protein</fullName>
    </recommendedName>
</protein>
<dbReference type="PANTHER" id="PTHR47481:SF7">
    <property type="entry name" value="CCHC-TYPE DOMAIN-CONTAINING PROTEIN"/>
    <property type="match status" value="1"/>
</dbReference>
<evidence type="ECO:0000256" key="1">
    <source>
        <dbReference type="SAM" id="MobiDB-lite"/>
    </source>
</evidence>
<evidence type="ECO:0000313" key="3">
    <source>
        <dbReference type="Proteomes" id="UP001627154"/>
    </source>
</evidence>
<sequence length="322" mass="37567">MESEIIKISTLKGEESWAVWKFQIRILFVSKGIFDIVEGTAQKPVQPTAAQITADATVGTKYTKDVAIWLKDDATAQRYIVTSIDNKILLHIINCTSSSEMWAKLNAVFENKSETSIQMLQQKWFNYTKDSSDDITTHISKVQDLCCRLKALGEEISDSMLITSEANRTIDNLSSRLIMEEARRKTQSDQQSVALLSRTSEHKEFAKNKNKKKSTDNRSKKDVECFNCKKKGYFKKDFWFLESNKHKRPSSMRQKDSAQPQQRRRTHRSGRDIARFYLRRRKQRRFGVDDGLRSYVAHDRKKRGILCIRAFHESQSRKIRRR</sequence>
<dbReference type="PANTHER" id="PTHR47481">
    <property type="match status" value="1"/>
</dbReference>
<gene>
    <name evidence="2" type="ORF">TKK_018444</name>
</gene>
<dbReference type="EMBL" id="JBJJXI010000149">
    <property type="protein sequence ID" value="KAL3385920.1"/>
    <property type="molecule type" value="Genomic_DNA"/>
</dbReference>
<evidence type="ECO:0008006" key="4">
    <source>
        <dbReference type="Google" id="ProtNLM"/>
    </source>
</evidence>
<accession>A0ABD2VZM0</accession>
<dbReference type="AlphaFoldDB" id="A0ABD2VZM0"/>
<feature type="region of interest" description="Disordered" evidence="1">
    <location>
        <begin position="245"/>
        <end position="272"/>
    </location>
</feature>
<organism evidence="2 3">
    <name type="scientific">Trichogramma kaykai</name>
    <dbReference type="NCBI Taxonomy" id="54128"/>
    <lineage>
        <taxon>Eukaryota</taxon>
        <taxon>Metazoa</taxon>
        <taxon>Ecdysozoa</taxon>
        <taxon>Arthropoda</taxon>
        <taxon>Hexapoda</taxon>
        <taxon>Insecta</taxon>
        <taxon>Pterygota</taxon>
        <taxon>Neoptera</taxon>
        <taxon>Endopterygota</taxon>
        <taxon>Hymenoptera</taxon>
        <taxon>Apocrita</taxon>
        <taxon>Proctotrupomorpha</taxon>
        <taxon>Chalcidoidea</taxon>
        <taxon>Trichogrammatidae</taxon>
        <taxon>Trichogramma</taxon>
    </lineage>
</organism>
<dbReference type="Proteomes" id="UP001627154">
    <property type="component" value="Unassembled WGS sequence"/>
</dbReference>
<reference evidence="2 3" key="1">
    <citation type="journal article" date="2024" name="bioRxiv">
        <title>A reference genome for Trichogramma kaykai: A tiny desert-dwelling parasitoid wasp with competing sex-ratio distorters.</title>
        <authorList>
            <person name="Culotta J."/>
            <person name="Lindsey A.R."/>
        </authorList>
    </citation>
    <scope>NUCLEOTIDE SEQUENCE [LARGE SCALE GENOMIC DNA]</scope>
    <source>
        <strain evidence="2 3">KSX58</strain>
    </source>
</reference>
<comment type="caution">
    <text evidence="2">The sequence shown here is derived from an EMBL/GenBank/DDBJ whole genome shotgun (WGS) entry which is preliminary data.</text>
</comment>
<keyword evidence="3" id="KW-1185">Reference proteome</keyword>